<accession>A0A3E4KFB3</accession>
<evidence type="ECO:0000313" key="3">
    <source>
        <dbReference type="EMBL" id="KAB6476973.1"/>
    </source>
</evidence>
<dbReference type="Proteomes" id="UP000468344">
    <property type="component" value="Unassembled WGS sequence"/>
</dbReference>
<gene>
    <name evidence="3" type="ORF">GAZ06_12420</name>
    <name evidence="2" type="ORF">GAZ09_12145</name>
</gene>
<dbReference type="Gene3D" id="3.40.50.2000">
    <property type="entry name" value="Glycogen Phosphorylase B"/>
    <property type="match status" value="2"/>
</dbReference>
<comment type="caution">
    <text evidence="2">The sequence shown here is derived from an EMBL/GenBank/DDBJ whole genome shotgun (WGS) entry which is preliminary data.</text>
</comment>
<organism evidence="2 5">
    <name type="scientific">Phocaeicola vulgatus</name>
    <name type="common">Bacteroides vulgatus</name>
    <dbReference type="NCBI Taxonomy" id="821"/>
    <lineage>
        <taxon>Bacteria</taxon>
        <taxon>Pseudomonadati</taxon>
        <taxon>Bacteroidota</taxon>
        <taxon>Bacteroidia</taxon>
        <taxon>Bacteroidales</taxon>
        <taxon>Bacteroidaceae</taxon>
        <taxon>Phocaeicola</taxon>
    </lineage>
</organism>
<dbReference type="PANTHER" id="PTHR46401:SF2">
    <property type="entry name" value="GLYCOSYLTRANSFERASE WBBK-RELATED"/>
    <property type="match status" value="1"/>
</dbReference>
<evidence type="ECO:0000313" key="5">
    <source>
        <dbReference type="Proteomes" id="UP000483142"/>
    </source>
</evidence>
<dbReference type="CDD" id="cd03801">
    <property type="entry name" value="GT4_PimA-like"/>
    <property type="match status" value="1"/>
</dbReference>
<dbReference type="PANTHER" id="PTHR46401">
    <property type="entry name" value="GLYCOSYLTRANSFERASE WBBK-RELATED"/>
    <property type="match status" value="1"/>
</dbReference>
<dbReference type="GO" id="GO:0016757">
    <property type="term" value="F:glycosyltransferase activity"/>
    <property type="evidence" value="ECO:0007669"/>
    <property type="project" value="TreeGrafter"/>
</dbReference>
<dbReference type="AlphaFoldDB" id="A0A3E4KFB3"/>
<dbReference type="SUPFAM" id="SSF53756">
    <property type="entry name" value="UDP-Glycosyltransferase/glycogen phosphorylase"/>
    <property type="match status" value="1"/>
</dbReference>
<dbReference type="EMBL" id="WDBY01000023">
    <property type="protein sequence ID" value="KAB6476973.1"/>
    <property type="molecule type" value="Genomic_DNA"/>
</dbReference>
<dbReference type="Pfam" id="PF13692">
    <property type="entry name" value="Glyco_trans_1_4"/>
    <property type="match status" value="1"/>
</dbReference>
<evidence type="ECO:0000313" key="4">
    <source>
        <dbReference type="Proteomes" id="UP000468344"/>
    </source>
</evidence>
<dbReference type="GO" id="GO:0009103">
    <property type="term" value="P:lipopolysaccharide biosynthetic process"/>
    <property type="evidence" value="ECO:0007669"/>
    <property type="project" value="TreeGrafter"/>
</dbReference>
<dbReference type="RefSeq" id="WP_117697353.1">
    <property type="nucleotide sequence ID" value="NZ_CAXTGH010000020.1"/>
</dbReference>
<protein>
    <submittedName>
        <fullName evidence="2">Glycosyltransferase</fullName>
    </submittedName>
</protein>
<proteinExistence type="predicted"/>
<evidence type="ECO:0000256" key="1">
    <source>
        <dbReference type="ARBA" id="ARBA00022679"/>
    </source>
</evidence>
<sequence length="400" mass="45854">MKRIAIIGNAFGGSTTSLIEAFLKQEYVVDFYHLILGRRNTSSFETFDLPIRVAWYSVKQVKSFDYDGLRRFIVYGKRGNFRMYQVSSLNLYEKGLKKILNPITWTFLNRLVSKVACNEYNFINIIGQCSTTTYLSYRLKLHGANVVHSMHEVCVNHSIGDRLNTETQFLIKNHIPINVFSEKSKNDLLRLSGINSIFYSVIPFSLFTGYLEYKDVSITELRGLTDFVLFYGFIVDYKGLDVLFRAANRLKQLGFNQKIVIAGGGNVPCMDKIKKDDSFVVINRWIENAEISTLIRACHVVVCPYYSSSQTGITQTVFNFDKPIIATKVPAFVTTITNRETGLLTDINNAEEIADAIKESYDDTDLYIHMCNGVKDIRLNCESSWSHIVDMYFDYYINKD</sequence>
<reference evidence="4 5" key="1">
    <citation type="journal article" date="2019" name="Nat. Med.">
        <title>A library of human gut bacterial isolates paired with longitudinal multiomics data enables mechanistic microbiome research.</title>
        <authorList>
            <person name="Poyet M."/>
            <person name="Groussin M."/>
            <person name="Gibbons S.M."/>
            <person name="Avila-Pacheco J."/>
            <person name="Jiang X."/>
            <person name="Kearney S.M."/>
            <person name="Perrotta A.R."/>
            <person name="Berdy B."/>
            <person name="Zhao S."/>
            <person name="Lieberman T.D."/>
            <person name="Swanson P.K."/>
            <person name="Smith M."/>
            <person name="Roesemann S."/>
            <person name="Alexander J.E."/>
            <person name="Rich S.A."/>
            <person name="Livny J."/>
            <person name="Vlamakis H."/>
            <person name="Clish C."/>
            <person name="Bullock K."/>
            <person name="Deik A."/>
            <person name="Scott J."/>
            <person name="Pierce K.A."/>
            <person name="Xavier R.J."/>
            <person name="Alm E.J."/>
        </authorList>
    </citation>
    <scope>NUCLEOTIDE SEQUENCE [LARGE SCALE GENOMIC DNA]</scope>
    <source>
        <strain evidence="3 4">BIOML-A140</strain>
        <strain evidence="2 5">BIOML-A141</strain>
    </source>
</reference>
<name>A0A3E4KFB3_PHOVU</name>
<keyword evidence="1 2" id="KW-0808">Transferase</keyword>
<evidence type="ECO:0000313" key="2">
    <source>
        <dbReference type="EMBL" id="KAB6452213.1"/>
    </source>
</evidence>
<dbReference type="EMBL" id="WDBZ01000023">
    <property type="protein sequence ID" value="KAB6452213.1"/>
    <property type="molecule type" value="Genomic_DNA"/>
</dbReference>
<dbReference type="Proteomes" id="UP000483142">
    <property type="component" value="Unassembled WGS sequence"/>
</dbReference>